<evidence type="ECO:0000256" key="8">
    <source>
        <dbReference type="PROSITE-ProRule" id="PRU00339"/>
    </source>
</evidence>
<evidence type="ECO:0000256" key="3">
    <source>
        <dbReference type="ARBA" id="ARBA00022737"/>
    </source>
</evidence>
<evidence type="ECO:0000256" key="4">
    <source>
        <dbReference type="ARBA" id="ARBA00022803"/>
    </source>
</evidence>
<dbReference type="AlphaFoldDB" id="E4X1C5"/>
<sequence>MNGVDVSVAQDSGILKAVLSEGVGTATPSFGSEVTVHYTGSLNDGSQFDSSRGRGVFKFTLGQGQVIKGWDEGVKSMKKGEISVFTLRPEYAYGDAGSPPKIPANATLTFDIELISWKAEDISENSDGSILRTFVKKGKESWGNVVDCAEATVKCRIVKSSLDEVVHDFGKINFRVGEAELANLPVGIDFAVKKMNRGDVARLTLSGKADLKAECRKALGLQEFGEYEYELELVEFEKVQEAWEMDDQTKIEQAELSKSKGTERLKDQKYDLSIKHYNRVISLLDHQETKENNEKFEEISSKFKSLKLAAFLNLSLVYPKIAENYKAISAADDAIKIDPENEKAFFRRGTARMAGNDLEAAISDFKKVVEVNKENKTAAKNMKICSERRKKQKEEEKKKYAGKLFG</sequence>
<comment type="catalytic activity">
    <reaction evidence="1 7">
        <text>[protein]-peptidylproline (omega=180) = [protein]-peptidylproline (omega=0)</text>
        <dbReference type="Rhea" id="RHEA:16237"/>
        <dbReference type="Rhea" id="RHEA-COMP:10747"/>
        <dbReference type="Rhea" id="RHEA-COMP:10748"/>
        <dbReference type="ChEBI" id="CHEBI:83833"/>
        <dbReference type="ChEBI" id="CHEBI:83834"/>
        <dbReference type="EC" id="5.2.1.8"/>
    </reaction>
</comment>
<dbReference type="EMBL" id="FN653021">
    <property type="protein sequence ID" value="CBY23605.1"/>
    <property type="molecule type" value="Genomic_DNA"/>
</dbReference>
<dbReference type="FunFam" id="3.10.50.40:FF:000006">
    <property type="entry name" value="Peptidyl-prolyl cis-trans isomerase"/>
    <property type="match status" value="1"/>
</dbReference>
<dbReference type="PROSITE" id="PS50059">
    <property type="entry name" value="FKBP_PPIASE"/>
    <property type="match status" value="1"/>
</dbReference>
<evidence type="ECO:0000256" key="2">
    <source>
        <dbReference type="ARBA" id="ARBA00013194"/>
    </source>
</evidence>
<feature type="repeat" description="TPR" evidence="8">
    <location>
        <begin position="308"/>
        <end position="341"/>
    </location>
</feature>
<dbReference type="OrthoDB" id="433738at2759"/>
<reference evidence="10" key="1">
    <citation type="journal article" date="2010" name="Science">
        <title>Plasticity of animal genome architecture unmasked by rapid evolution of a pelagic tunicate.</title>
        <authorList>
            <person name="Denoeud F."/>
            <person name="Henriet S."/>
            <person name="Mungpakdee S."/>
            <person name="Aury J.M."/>
            <person name="Da Silva C."/>
            <person name="Brinkmann H."/>
            <person name="Mikhaleva J."/>
            <person name="Olsen L.C."/>
            <person name="Jubin C."/>
            <person name="Canestro C."/>
            <person name="Bouquet J.M."/>
            <person name="Danks G."/>
            <person name="Poulain J."/>
            <person name="Campsteijn C."/>
            <person name="Adamski M."/>
            <person name="Cross I."/>
            <person name="Yadetie F."/>
            <person name="Muffato M."/>
            <person name="Louis A."/>
            <person name="Butcher S."/>
            <person name="Tsagkogeorga G."/>
            <person name="Konrad A."/>
            <person name="Singh S."/>
            <person name="Jensen M.F."/>
            <person name="Cong E.H."/>
            <person name="Eikeseth-Otteraa H."/>
            <person name="Noel B."/>
            <person name="Anthouard V."/>
            <person name="Porcel B.M."/>
            <person name="Kachouri-Lafond R."/>
            <person name="Nishino A."/>
            <person name="Ugolini M."/>
            <person name="Chourrout P."/>
            <person name="Nishida H."/>
            <person name="Aasland R."/>
            <person name="Huzurbazar S."/>
            <person name="Westhof E."/>
            <person name="Delsuc F."/>
            <person name="Lehrach H."/>
            <person name="Reinhardt R."/>
            <person name="Weissenbach J."/>
            <person name="Roy S.W."/>
            <person name="Artiguenave F."/>
            <person name="Postlethwait J.H."/>
            <person name="Manak J.R."/>
            <person name="Thompson E.M."/>
            <person name="Jaillon O."/>
            <person name="Du Pasquier L."/>
            <person name="Boudinot P."/>
            <person name="Liberles D.A."/>
            <person name="Volff J.N."/>
            <person name="Philippe H."/>
            <person name="Lenhard B."/>
            <person name="Roest Crollius H."/>
            <person name="Wincker P."/>
            <person name="Chourrout D."/>
        </authorList>
    </citation>
    <scope>NUCLEOTIDE SEQUENCE [LARGE SCALE GENOMIC DNA]</scope>
</reference>
<gene>
    <name evidence="10" type="ORF">GSOID_T00016059001</name>
</gene>
<dbReference type="EC" id="5.2.1.8" evidence="2 7"/>
<dbReference type="InterPro" id="IPR019734">
    <property type="entry name" value="TPR_rpt"/>
</dbReference>
<proteinExistence type="predicted"/>
<dbReference type="Gene3D" id="3.10.50.40">
    <property type="match status" value="2"/>
</dbReference>
<dbReference type="InterPro" id="IPR050754">
    <property type="entry name" value="FKBP4/5/8-like"/>
</dbReference>
<dbReference type="PROSITE" id="PS50005">
    <property type="entry name" value="TPR"/>
    <property type="match status" value="2"/>
</dbReference>
<dbReference type="SUPFAM" id="SSF54534">
    <property type="entry name" value="FKBP-like"/>
    <property type="match status" value="2"/>
</dbReference>
<dbReference type="Gene3D" id="1.25.40.10">
    <property type="entry name" value="Tetratricopeptide repeat domain"/>
    <property type="match status" value="1"/>
</dbReference>
<feature type="domain" description="PPIase FKBP-type" evidence="9">
    <location>
        <begin position="31"/>
        <end position="118"/>
    </location>
</feature>
<dbReference type="SUPFAM" id="SSF48452">
    <property type="entry name" value="TPR-like"/>
    <property type="match status" value="1"/>
</dbReference>
<dbReference type="GO" id="GO:0003755">
    <property type="term" value="F:peptidyl-prolyl cis-trans isomerase activity"/>
    <property type="evidence" value="ECO:0007669"/>
    <property type="project" value="UniProtKB-KW"/>
</dbReference>
<dbReference type="FunCoup" id="E4X1C5">
    <property type="interactions" value="532"/>
</dbReference>
<dbReference type="InterPro" id="IPR011990">
    <property type="entry name" value="TPR-like_helical_dom_sf"/>
</dbReference>
<dbReference type="PANTHER" id="PTHR46512:SF9">
    <property type="entry name" value="PEPTIDYLPROLYL ISOMERASE"/>
    <property type="match status" value="1"/>
</dbReference>
<protein>
    <recommendedName>
        <fullName evidence="2 7">peptidylprolyl isomerase</fullName>
        <ecNumber evidence="2 7">5.2.1.8</ecNumber>
    </recommendedName>
</protein>
<dbReference type="Pfam" id="PF00254">
    <property type="entry name" value="FKBP_C"/>
    <property type="match status" value="1"/>
</dbReference>
<keyword evidence="6 7" id="KW-0413">Isomerase</keyword>
<evidence type="ECO:0000256" key="7">
    <source>
        <dbReference type="PROSITE-ProRule" id="PRU00277"/>
    </source>
</evidence>
<evidence type="ECO:0000256" key="1">
    <source>
        <dbReference type="ARBA" id="ARBA00000971"/>
    </source>
</evidence>
<keyword evidence="11" id="KW-1185">Reference proteome</keyword>
<accession>E4X1C5</accession>
<evidence type="ECO:0000259" key="9">
    <source>
        <dbReference type="PROSITE" id="PS50059"/>
    </source>
</evidence>
<dbReference type="InterPro" id="IPR001179">
    <property type="entry name" value="PPIase_FKBP_dom"/>
</dbReference>
<evidence type="ECO:0000256" key="5">
    <source>
        <dbReference type="ARBA" id="ARBA00023110"/>
    </source>
</evidence>
<dbReference type="InParanoid" id="E4X1C5"/>
<feature type="repeat" description="TPR" evidence="8">
    <location>
        <begin position="342"/>
        <end position="375"/>
    </location>
</feature>
<keyword evidence="4 8" id="KW-0802">TPR repeat</keyword>
<name>E4X1C5_OIKDI</name>
<keyword evidence="3" id="KW-0677">Repeat</keyword>
<evidence type="ECO:0000313" key="10">
    <source>
        <dbReference type="EMBL" id="CBY23605.1"/>
    </source>
</evidence>
<evidence type="ECO:0000256" key="6">
    <source>
        <dbReference type="ARBA" id="ARBA00023235"/>
    </source>
</evidence>
<dbReference type="PANTHER" id="PTHR46512">
    <property type="entry name" value="PEPTIDYLPROLYL ISOMERASE"/>
    <property type="match status" value="1"/>
</dbReference>
<evidence type="ECO:0000313" key="11">
    <source>
        <dbReference type="Proteomes" id="UP000001307"/>
    </source>
</evidence>
<organism evidence="10">
    <name type="scientific">Oikopleura dioica</name>
    <name type="common">Tunicate</name>
    <dbReference type="NCBI Taxonomy" id="34765"/>
    <lineage>
        <taxon>Eukaryota</taxon>
        <taxon>Metazoa</taxon>
        <taxon>Chordata</taxon>
        <taxon>Tunicata</taxon>
        <taxon>Appendicularia</taxon>
        <taxon>Copelata</taxon>
        <taxon>Oikopleuridae</taxon>
        <taxon>Oikopleura</taxon>
    </lineage>
</organism>
<dbReference type="InterPro" id="IPR046357">
    <property type="entry name" value="PPIase_dom_sf"/>
</dbReference>
<keyword evidence="5 7" id="KW-0697">Rotamase</keyword>
<dbReference type="SMART" id="SM00028">
    <property type="entry name" value="TPR"/>
    <property type="match status" value="3"/>
</dbReference>
<dbReference type="Proteomes" id="UP000001307">
    <property type="component" value="Unassembled WGS sequence"/>
</dbReference>